<accession>A0A820N8A1</accession>
<proteinExistence type="predicted"/>
<name>A0A820N8A1_9BILA</name>
<evidence type="ECO:0000313" key="1">
    <source>
        <dbReference type="EMBL" id="CAF4387262.1"/>
    </source>
</evidence>
<organism evidence="1 2">
    <name type="scientific">Rotaria sordida</name>
    <dbReference type="NCBI Taxonomy" id="392033"/>
    <lineage>
        <taxon>Eukaryota</taxon>
        <taxon>Metazoa</taxon>
        <taxon>Spiralia</taxon>
        <taxon>Gnathifera</taxon>
        <taxon>Rotifera</taxon>
        <taxon>Eurotatoria</taxon>
        <taxon>Bdelloidea</taxon>
        <taxon>Philodinida</taxon>
        <taxon>Philodinidae</taxon>
        <taxon>Rotaria</taxon>
    </lineage>
</organism>
<sequence>MVEELLFNDKPIEICDDCWIAVKCQSDIYDRFDPRCFIHCFKRTCKEIINQSYPDILPVPAGTIVFGHIFFIYTKEDMIKSNARSISPNYVCYNDQLCDEFYPNKLLISFNNATCRRPADFPLKL</sequence>
<evidence type="ECO:0000313" key="2">
    <source>
        <dbReference type="Proteomes" id="UP000663874"/>
    </source>
</evidence>
<protein>
    <submittedName>
        <fullName evidence="1">Uncharacterized protein</fullName>
    </submittedName>
</protein>
<dbReference type="AlphaFoldDB" id="A0A820N8A1"/>
<feature type="non-terminal residue" evidence="1">
    <location>
        <position position="125"/>
    </location>
</feature>
<gene>
    <name evidence="1" type="ORF">FNK824_LOCUS43502</name>
</gene>
<dbReference type="EMBL" id="CAJOBE010061308">
    <property type="protein sequence ID" value="CAF4387262.1"/>
    <property type="molecule type" value="Genomic_DNA"/>
</dbReference>
<reference evidence="1" key="1">
    <citation type="submission" date="2021-02" db="EMBL/GenBank/DDBJ databases">
        <authorList>
            <person name="Nowell W R."/>
        </authorList>
    </citation>
    <scope>NUCLEOTIDE SEQUENCE</scope>
</reference>
<comment type="caution">
    <text evidence="1">The sequence shown here is derived from an EMBL/GenBank/DDBJ whole genome shotgun (WGS) entry which is preliminary data.</text>
</comment>
<dbReference type="Proteomes" id="UP000663874">
    <property type="component" value="Unassembled WGS sequence"/>
</dbReference>